<name>A0AAV6PXC4_SOLSE</name>
<dbReference type="FunFam" id="3.40.50.880:FF:000013">
    <property type="entry name" value="GMP synthase [glutamine-hydrolyzing]"/>
    <property type="match status" value="1"/>
</dbReference>
<evidence type="ECO:0000256" key="21">
    <source>
        <dbReference type="ARBA" id="ARBA00022990"/>
    </source>
</evidence>
<evidence type="ECO:0000256" key="26">
    <source>
        <dbReference type="ARBA" id="ARBA00023224"/>
    </source>
</evidence>
<keyword evidence="23 34" id="KW-0472">Membrane</keyword>
<dbReference type="Pfam" id="PF00117">
    <property type="entry name" value="GATase"/>
    <property type="match status" value="1"/>
</dbReference>
<evidence type="ECO:0000256" key="24">
    <source>
        <dbReference type="ARBA" id="ARBA00023170"/>
    </source>
</evidence>
<evidence type="ECO:0000259" key="35">
    <source>
        <dbReference type="PROSITE" id="PS50259"/>
    </source>
</evidence>
<evidence type="ECO:0000256" key="31">
    <source>
        <dbReference type="PROSITE-ProRule" id="PRU00886"/>
    </source>
</evidence>
<evidence type="ECO:0000256" key="28">
    <source>
        <dbReference type="ARBA" id="ARBA00031356"/>
    </source>
</evidence>
<keyword evidence="11" id="KW-0597">Phosphoprotein</keyword>
<evidence type="ECO:0000256" key="27">
    <source>
        <dbReference type="ARBA" id="ARBA00030464"/>
    </source>
</evidence>
<comment type="catalytic activity">
    <reaction evidence="30">
        <text>XMP + L-glutamine + ATP + H2O = GMP + L-glutamate + AMP + diphosphate + 2 H(+)</text>
        <dbReference type="Rhea" id="RHEA:11680"/>
        <dbReference type="ChEBI" id="CHEBI:15377"/>
        <dbReference type="ChEBI" id="CHEBI:15378"/>
        <dbReference type="ChEBI" id="CHEBI:29985"/>
        <dbReference type="ChEBI" id="CHEBI:30616"/>
        <dbReference type="ChEBI" id="CHEBI:33019"/>
        <dbReference type="ChEBI" id="CHEBI:57464"/>
        <dbReference type="ChEBI" id="CHEBI:58115"/>
        <dbReference type="ChEBI" id="CHEBI:58359"/>
        <dbReference type="ChEBI" id="CHEBI:456215"/>
        <dbReference type="EC" id="6.3.5.2"/>
    </reaction>
    <physiologicalReaction direction="left-to-right" evidence="30">
        <dbReference type="Rhea" id="RHEA:11681"/>
    </physiologicalReaction>
</comment>
<organism evidence="37 38">
    <name type="scientific">Solea senegalensis</name>
    <name type="common">Senegalese sole</name>
    <dbReference type="NCBI Taxonomy" id="28829"/>
    <lineage>
        <taxon>Eukaryota</taxon>
        <taxon>Metazoa</taxon>
        <taxon>Chordata</taxon>
        <taxon>Craniata</taxon>
        <taxon>Vertebrata</taxon>
        <taxon>Euteleostomi</taxon>
        <taxon>Actinopterygii</taxon>
        <taxon>Neopterygii</taxon>
        <taxon>Teleostei</taxon>
        <taxon>Neoteleostei</taxon>
        <taxon>Acanthomorphata</taxon>
        <taxon>Carangaria</taxon>
        <taxon>Pleuronectiformes</taxon>
        <taxon>Pleuronectoidei</taxon>
        <taxon>Soleidae</taxon>
        <taxon>Solea</taxon>
    </lineage>
</organism>
<dbReference type="FunFam" id="3.40.50.620:FF:000044">
    <property type="entry name" value="GMP synthase [glutamine-hydrolyzing]"/>
    <property type="match status" value="1"/>
</dbReference>
<dbReference type="Pfam" id="PF06508">
    <property type="entry name" value="QueC"/>
    <property type="match status" value="1"/>
</dbReference>
<feature type="coiled-coil region" evidence="32">
    <location>
        <begin position="1440"/>
        <end position="1467"/>
    </location>
</feature>
<comment type="subunit">
    <text evidence="6">Homodimer.</text>
</comment>
<dbReference type="GO" id="GO:0005829">
    <property type="term" value="C:cytosol"/>
    <property type="evidence" value="ECO:0007669"/>
    <property type="project" value="UniProtKB-SubCell"/>
</dbReference>
<evidence type="ECO:0000256" key="32">
    <source>
        <dbReference type="SAM" id="Coils"/>
    </source>
</evidence>
<dbReference type="PANTHER" id="PTHR11922:SF2">
    <property type="entry name" value="GMP SYNTHASE [GLUTAMINE-HYDROLYZING]"/>
    <property type="match status" value="1"/>
</dbReference>
<comment type="function">
    <text evidence="29">Catalyzes the conversion of xanthine monophosphate (XMP) to GMP in the presence of glutamine and ATP through an adenyl-XMP intermediate.</text>
</comment>
<dbReference type="CDD" id="cd06364">
    <property type="entry name" value="PBP1_CaSR"/>
    <property type="match status" value="1"/>
</dbReference>
<evidence type="ECO:0000313" key="38">
    <source>
        <dbReference type="Proteomes" id="UP000693946"/>
    </source>
</evidence>
<sequence>MALCNGDSKLEVSSTEQNGSCEGAVAILDAGAQYGKVIDRRVRELCVRSEILPLETPAFALREQGYRAIIISGGPASVYAEDAPWYDPAIFTIGKPVLGICYGMQMMNKVFGGTVHKKSVREDGVFSIGLDNTCSLFRGLQKEELVLLTHGDSVDKVADGFKVVAQSGNIIAGIANEQKKMYGTQFHPEVDLTERGMEMLRNFLFEIAGCTSNFTVQNRQEACINEIQEKVDKSKVLVLLSGGVDSTVCTALLNKALNHDQVIAVHIDNGFMRKRESQSVEEALTKLGIKLKVVNAAHTFYNGTTTLPISEEDRTPRKRISKTLNMTTNPEEKRKIIGDTFVKVANEVIGEMNLKPEEVFLAQGTLRPDLIESASHLASGKAEVIKTHHNDTELIRKLRNEGKVIEPLKDFHKDEVRALGRELGLPEEIVSRHPFPGPGLSIRVICAEEPYVCKDFAEINNILKIITDFSASVKKPHTLLQRVKSCISDEEEEKLMQITSLHSLNAFLLPIKTVGVQGDCRSYSYVCGITSKESPHWESLMFLARLIPRMCHSINRVVYVFGSHVKEPPTDITPTFLTTGVLSTLRQADFVAHSILRESGYSGKISQMPVILTPLHFDRDPLQKQPSCRRSVVVRTFITSDFMTGIPAMPGNHIPEEVVLKMVNEIQKIPGISRVMYDLTSKPPGTTEWELFEQKYDRTDNLFDQSTNLKLFVLPKVEYTVLMYNIVGSSGDLAVSTGRAVIKGIFSLMAAVQEARMMAGATCKLKAKFNLSGYKNVDKKKVVIGGMFPVHMRVVASERNTSRVPVSEGCEGFNFRTFRWTQTMLFAINEINSRDDLLPNTDLGYVIYDSCFTISKAVEGTLTYLTGQDEAVPNYRCGNGPPQAALVGAGGSDLSIATARILGLYHFPQVSYFSSCSALESKFQFPTFLRTIPNDKHQSTAMAQLVLHFGWTWVGTIAADDDYGKYGIKDFREQVEDAGVCISFSETLPKGGSSEDIQRIVDTVVESTAKIIVVFSSDVDLSPLILELVRHNVTNRTFIASEAWVTSALINQPGVNSLLGGTLGFGLKRADIPQLQRHLLDLDPYADSLTEIFWETLFNCTLDMSRAMREAKKKNSTQSRTVRAVPDGLCTGMESLAKVTNTYSDVSQLRVTYSVYKAVYAVANALHNLEHCVDGQGPFKQGTCADITSFEPWQLMYYLKNVRYSVPHTGEEVYFTNGDVEGYYDIINWQVNSQGELSYVTVGQFNGSAAPENKMTITNNSVVWNNEELQPPRSVCSENCQPGTRKGIRQGEPVCCFDCIPCADGEISNSTNARECIMCHEDDWSNDAHDTCLPKIIEFLAFGEPLGITLIVISAVGALITIGVMVLFIINIGTPLVKENDPLLSFSLLFALVVTFLCSIVFLGEPQNWSCMTSQVALALGFALALSSLMGKAAVLMLRAQGLKKARNKAKAAAKAAKEAKEAAQAAASSGSPDVIVTNTNANNNNDTNASPNPEVDALTCAHQRAIAAVATLIQAIACTVWLIVIPPHPIKNTSAQNIKIILECDEGSVIFICCIFAYDILLALVAFIFAFIARKLEDNISRSYMFYVFKLLHHSVERVHACCGQKAFECKVHQTDSGHCSL</sequence>
<evidence type="ECO:0000256" key="2">
    <source>
        <dbReference type="ARBA" id="ARBA00004514"/>
    </source>
</evidence>
<keyword evidence="21" id="KW-0007">Acetylation</keyword>
<dbReference type="InterPro" id="IPR025777">
    <property type="entry name" value="GMPS_ATP_PPase_dom"/>
</dbReference>
<dbReference type="CDD" id="cd01997">
    <property type="entry name" value="GMP_synthase_C"/>
    <property type="match status" value="1"/>
</dbReference>
<evidence type="ECO:0000256" key="20">
    <source>
        <dbReference type="ARBA" id="ARBA00022989"/>
    </source>
</evidence>
<dbReference type="Pfam" id="PF01094">
    <property type="entry name" value="ANF_receptor"/>
    <property type="match status" value="1"/>
</dbReference>
<evidence type="ECO:0000256" key="14">
    <source>
        <dbReference type="ARBA" id="ARBA00022729"/>
    </source>
</evidence>
<dbReference type="FunFam" id="2.10.50.30:FF:000002">
    <property type="entry name" value="Vomeronasal 2 receptor, h1"/>
    <property type="match status" value="1"/>
</dbReference>
<keyword evidence="17 31" id="KW-0658">Purine biosynthesis</keyword>
<feature type="binding site" evidence="31">
    <location>
        <begin position="241"/>
        <end position="247"/>
    </location>
    <ligand>
        <name>ATP</name>
        <dbReference type="ChEBI" id="CHEBI:30616"/>
    </ligand>
</feature>
<dbReference type="InterPro" id="IPR017978">
    <property type="entry name" value="GPCR_3_C"/>
</dbReference>
<protein>
    <recommendedName>
        <fullName evidence="8">GMP synthase [glutamine-hydrolyzing]</fullName>
        <ecNumber evidence="7">6.3.5.2</ecNumber>
    </recommendedName>
    <alternativeName>
        <fullName evidence="27">GMP synthetase</fullName>
    </alternativeName>
    <alternativeName>
        <fullName evidence="28">Glutamine amidotransferase</fullName>
    </alternativeName>
</protein>
<dbReference type="FunFam" id="3.30.300.10:FF:000008">
    <property type="entry name" value="GMP synthase [glutamine-hydrolyzing]"/>
    <property type="match status" value="1"/>
</dbReference>
<comment type="pathway">
    <text evidence="4">Purine metabolism; GMP biosynthesis; GMP from XMP (L-Gln route): step 1/1.</text>
</comment>
<evidence type="ECO:0000256" key="34">
    <source>
        <dbReference type="SAM" id="Phobius"/>
    </source>
</evidence>
<dbReference type="InterPro" id="IPR011500">
    <property type="entry name" value="GPCR_3_9-Cys_dom"/>
</dbReference>
<evidence type="ECO:0000256" key="23">
    <source>
        <dbReference type="ARBA" id="ARBA00023136"/>
    </source>
</evidence>
<evidence type="ECO:0000256" key="25">
    <source>
        <dbReference type="ARBA" id="ARBA00023180"/>
    </source>
</evidence>
<evidence type="ECO:0000256" key="33">
    <source>
        <dbReference type="SAM" id="MobiDB-lite"/>
    </source>
</evidence>
<keyword evidence="32" id="KW-0175">Coiled coil</keyword>
<keyword evidence="14" id="KW-0732">Signal</keyword>
<keyword evidence="15 31" id="KW-0547">Nucleotide-binding</keyword>
<evidence type="ECO:0000256" key="7">
    <source>
        <dbReference type="ARBA" id="ARBA00012746"/>
    </source>
</evidence>
<dbReference type="GO" id="GO:0005524">
    <property type="term" value="F:ATP binding"/>
    <property type="evidence" value="ECO:0007669"/>
    <property type="project" value="UniProtKB-UniRule"/>
</dbReference>
<keyword evidence="16 31" id="KW-0332">GMP biosynthesis</keyword>
<keyword evidence="25" id="KW-0325">Glycoprotein</keyword>
<keyword evidence="24" id="KW-0675">Receptor</keyword>
<dbReference type="InterPro" id="IPR018317">
    <property type="entry name" value="QueC"/>
</dbReference>
<keyword evidence="22" id="KW-0297">G-protein coupled receptor</keyword>
<evidence type="ECO:0000256" key="10">
    <source>
        <dbReference type="ARBA" id="ARBA00022490"/>
    </source>
</evidence>
<dbReference type="Pfam" id="PF00958">
    <property type="entry name" value="GMP_synt_C"/>
    <property type="match status" value="1"/>
</dbReference>
<comment type="caution">
    <text evidence="37">The sequence shown here is derived from an EMBL/GenBank/DDBJ whole genome shotgun (WGS) entry which is preliminary data.</text>
</comment>
<evidence type="ECO:0000256" key="1">
    <source>
        <dbReference type="ARBA" id="ARBA00001946"/>
    </source>
</evidence>
<dbReference type="Pfam" id="PF00003">
    <property type="entry name" value="7tm_3"/>
    <property type="match status" value="2"/>
</dbReference>
<evidence type="ECO:0000256" key="30">
    <source>
        <dbReference type="ARBA" id="ARBA00051135"/>
    </source>
</evidence>
<feature type="transmembrane region" description="Helical" evidence="34">
    <location>
        <begin position="1416"/>
        <end position="1438"/>
    </location>
</feature>
<evidence type="ECO:0000256" key="16">
    <source>
        <dbReference type="ARBA" id="ARBA00022749"/>
    </source>
</evidence>
<dbReference type="PROSITE" id="PS50259">
    <property type="entry name" value="G_PROTEIN_RECEP_F3_4"/>
    <property type="match status" value="1"/>
</dbReference>
<dbReference type="FunFam" id="3.40.50.2300:FF:000016">
    <property type="entry name" value="Taste 1 receptor member 2"/>
    <property type="match status" value="1"/>
</dbReference>
<comment type="subcellular location">
    <subcellularLocation>
        <location evidence="3">Cell membrane</location>
        <topology evidence="3">Multi-pass membrane protein</topology>
    </subcellularLocation>
    <subcellularLocation>
        <location evidence="2">Cytoplasm</location>
        <location evidence="2">Cytosol</location>
    </subcellularLocation>
</comment>
<dbReference type="CDD" id="cd01742">
    <property type="entry name" value="GATase1_GMP_Synthase"/>
    <property type="match status" value="1"/>
</dbReference>
<evidence type="ECO:0000256" key="22">
    <source>
        <dbReference type="ARBA" id="ARBA00023040"/>
    </source>
</evidence>
<comment type="similarity">
    <text evidence="5">Belongs to the G-protein coupled receptor 3 family.</text>
</comment>
<keyword evidence="10" id="KW-0963">Cytoplasm</keyword>
<keyword evidence="19" id="KW-0315">Glutamine amidotransferase</keyword>
<feature type="transmembrane region" description="Helical" evidence="34">
    <location>
        <begin position="1346"/>
        <end position="1370"/>
    </location>
</feature>
<accession>A0AAV6PXC4</accession>
<dbReference type="Pfam" id="PF07562">
    <property type="entry name" value="NCD3G"/>
    <property type="match status" value="1"/>
</dbReference>
<evidence type="ECO:0000256" key="11">
    <source>
        <dbReference type="ARBA" id="ARBA00022553"/>
    </source>
</evidence>
<evidence type="ECO:0000256" key="8">
    <source>
        <dbReference type="ARBA" id="ARBA00021562"/>
    </source>
</evidence>
<feature type="transmembrane region" description="Helical" evidence="34">
    <location>
        <begin position="1382"/>
        <end position="1404"/>
    </location>
</feature>
<dbReference type="NCBIfam" id="TIGR00888">
    <property type="entry name" value="guaA_Nterm"/>
    <property type="match status" value="1"/>
</dbReference>
<evidence type="ECO:0000256" key="13">
    <source>
        <dbReference type="ARBA" id="ARBA00022692"/>
    </source>
</evidence>
<keyword evidence="12" id="KW-0436">Ligase</keyword>
<dbReference type="InterPro" id="IPR001674">
    <property type="entry name" value="GMP_synth_C"/>
</dbReference>
<proteinExistence type="inferred from homology"/>
<evidence type="ECO:0000256" key="6">
    <source>
        <dbReference type="ARBA" id="ARBA00011738"/>
    </source>
</evidence>
<feature type="transmembrane region" description="Helical" evidence="34">
    <location>
        <begin position="1506"/>
        <end position="1525"/>
    </location>
</feature>
<dbReference type="InterPro" id="IPR017926">
    <property type="entry name" value="GATASE"/>
</dbReference>
<dbReference type="PROSITE" id="PS51553">
    <property type="entry name" value="GMPS_ATP_PPASE"/>
    <property type="match status" value="1"/>
</dbReference>
<feature type="domain" description="GMPS ATP-PPase" evidence="36">
    <location>
        <begin position="214"/>
        <end position="432"/>
    </location>
</feature>
<evidence type="ECO:0000256" key="17">
    <source>
        <dbReference type="ARBA" id="ARBA00022755"/>
    </source>
</evidence>
<dbReference type="NCBIfam" id="NF000848">
    <property type="entry name" value="PRK00074.1"/>
    <property type="match status" value="1"/>
</dbReference>
<feature type="transmembrane region" description="Helical" evidence="34">
    <location>
        <begin position="1550"/>
        <end position="1574"/>
    </location>
</feature>
<dbReference type="GO" id="GO:0004930">
    <property type="term" value="F:G protein-coupled receptor activity"/>
    <property type="evidence" value="ECO:0007669"/>
    <property type="project" value="UniProtKB-KW"/>
</dbReference>
<dbReference type="EC" id="6.3.5.2" evidence="7"/>
<evidence type="ECO:0000256" key="12">
    <source>
        <dbReference type="ARBA" id="ARBA00022598"/>
    </source>
</evidence>
<keyword evidence="9" id="KW-1003">Cell membrane</keyword>
<keyword evidence="13 34" id="KW-0812">Transmembrane</keyword>
<evidence type="ECO:0000256" key="29">
    <source>
        <dbReference type="ARBA" id="ARBA00044933"/>
    </source>
</evidence>
<dbReference type="InterPro" id="IPR001828">
    <property type="entry name" value="ANF_lig-bd_rcpt"/>
</dbReference>
<dbReference type="FunFam" id="3.30.300.10:FF:000009">
    <property type="entry name" value="GMP synthase [glutamine-hydrolyzing]"/>
    <property type="match status" value="1"/>
</dbReference>
<dbReference type="GO" id="GO:0003921">
    <property type="term" value="F:GMP synthase activity"/>
    <property type="evidence" value="ECO:0007669"/>
    <property type="project" value="InterPro"/>
</dbReference>
<evidence type="ECO:0000256" key="4">
    <source>
        <dbReference type="ARBA" id="ARBA00005153"/>
    </source>
</evidence>
<evidence type="ECO:0000256" key="9">
    <source>
        <dbReference type="ARBA" id="ARBA00022475"/>
    </source>
</evidence>
<evidence type="ECO:0000256" key="5">
    <source>
        <dbReference type="ARBA" id="ARBA00007242"/>
    </source>
</evidence>
<feature type="region of interest" description="Disordered" evidence="33">
    <location>
        <begin position="1471"/>
        <end position="1491"/>
    </location>
</feature>
<dbReference type="InterPro" id="IPR004739">
    <property type="entry name" value="GMP_synth_GATase"/>
</dbReference>
<evidence type="ECO:0000256" key="15">
    <source>
        <dbReference type="ARBA" id="ARBA00022741"/>
    </source>
</evidence>
<comment type="cofactor">
    <cofactor evidence="1">
        <name>Mg(2+)</name>
        <dbReference type="ChEBI" id="CHEBI:18420"/>
    </cofactor>
</comment>
<dbReference type="PANTHER" id="PTHR11922">
    <property type="entry name" value="GMP SYNTHASE-RELATED"/>
    <property type="match status" value="1"/>
</dbReference>
<evidence type="ECO:0000256" key="3">
    <source>
        <dbReference type="ARBA" id="ARBA00004651"/>
    </source>
</evidence>
<gene>
    <name evidence="37" type="ORF">JOB18_032486</name>
</gene>
<evidence type="ECO:0000313" key="37">
    <source>
        <dbReference type="EMBL" id="KAG7479683.1"/>
    </source>
</evidence>
<reference evidence="37 38" key="1">
    <citation type="journal article" date="2021" name="Sci. Rep.">
        <title>Chromosome anchoring in Senegalese sole (Solea senegalensis) reveals sex-associated markers and genome rearrangements in flatfish.</title>
        <authorList>
            <person name="Guerrero-Cozar I."/>
            <person name="Gomez-Garrido J."/>
            <person name="Berbel C."/>
            <person name="Martinez-Blanch J.F."/>
            <person name="Alioto T."/>
            <person name="Claros M.G."/>
            <person name="Gagnaire P.A."/>
            <person name="Manchado M."/>
        </authorList>
    </citation>
    <scope>NUCLEOTIDE SEQUENCE [LARGE SCALE GENOMIC DNA]</scope>
    <source>
        <strain evidence="37">Sse05_10M</strain>
    </source>
</reference>
<keyword evidence="20 34" id="KW-1133">Transmembrane helix</keyword>
<evidence type="ECO:0000256" key="19">
    <source>
        <dbReference type="ARBA" id="ARBA00022962"/>
    </source>
</evidence>
<dbReference type="EMBL" id="JAGKHQ010000020">
    <property type="protein sequence ID" value="KAG7479683.1"/>
    <property type="molecule type" value="Genomic_DNA"/>
</dbReference>
<evidence type="ECO:0000256" key="18">
    <source>
        <dbReference type="ARBA" id="ARBA00022840"/>
    </source>
</evidence>
<feature type="compositionally biased region" description="Low complexity" evidence="33">
    <location>
        <begin position="1478"/>
        <end position="1490"/>
    </location>
</feature>
<keyword evidence="38" id="KW-1185">Reference proteome</keyword>
<dbReference type="GO" id="GO:0005886">
    <property type="term" value="C:plasma membrane"/>
    <property type="evidence" value="ECO:0007669"/>
    <property type="project" value="UniProtKB-SubCell"/>
</dbReference>
<dbReference type="Proteomes" id="UP000693946">
    <property type="component" value="Linkage Group LG8"/>
</dbReference>
<keyword evidence="18 31" id="KW-0067">ATP-binding</keyword>
<dbReference type="PROSITE" id="PS51273">
    <property type="entry name" value="GATASE_TYPE_1"/>
    <property type="match status" value="1"/>
</dbReference>
<keyword evidence="26" id="KW-0807">Transducer</keyword>
<feature type="domain" description="G-protein coupled receptors family 3 profile" evidence="35">
    <location>
        <begin position="1346"/>
        <end position="1584"/>
    </location>
</feature>
<evidence type="ECO:0000259" key="36">
    <source>
        <dbReference type="PROSITE" id="PS51553"/>
    </source>
</evidence>